<evidence type="ECO:0000259" key="5">
    <source>
        <dbReference type="Pfam" id="PF01850"/>
    </source>
</evidence>
<accession>A0A0F9J7T1</accession>
<proteinExistence type="inferred from homology"/>
<reference evidence="6" key="1">
    <citation type="journal article" date="2015" name="Nature">
        <title>Complex archaea that bridge the gap between prokaryotes and eukaryotes.</title>
        <authorList>
            <person name="Spang A."/>
            <person name="Saw J.H."/>
            <person name="Jorgensen S.L."/>
            <person name="Zaremba-Niedzwiedzka K."/>
            <person name="Martijn J."/>
            <person name="Lind A.E."/>
            <person name="van Eijk R."/>
            <person name="Schleper C."/>
            <person name="Guy L."/>
            <person name="Ettema T.J."/>
        </authorList>
    </citation>
    <scope>NUCLEOTIDE SEQUENCE</scope>
</reference>
<evidence type="ECO:0000256" key="3">
    <source>
        <dbReference type="ARBA" id="ARBA00022723"/>
    </source>
</evidence>
<dbReference type="InterPro" id="IPR002716">
    <property type="entry name" value="PIN_dom"/>
</dbReference>
<dbReference type="GO" id="GO:0016075">
    <property type="term" value="P:rRNA catabolic process"/>
    <property type="evidence" value="ECO:0007669"/>
    <property type="project" value="TreeGrafter"/>
</dbReference>
<dbReference type="InterPro" id="IPR029060">
    <property type="entry name" value="PIN-like_dom_sf"/>
</dbReference>
<dbReference type="GO" id="GO:0004521">
    <property type="term" value="F:RNA endonuclease activity"/>
    <property type="evidence" value="ECO:0007669"/>
    <property type="project" value="InterPro"/>
</dbReference>
<dbReference type="SUPFAM" id="SSF88723">
    <property type="entry name" value="PIN domain-like"/>
    <property type="match status" value="1"/>
</dbReference>
<sequence length="131" mass="15590">MIFIDTGAFIARYMKYDQYHQHAMKKWGSILKNPDLYTSNHVIDETITFLLRRTDPDFAVEKAEILLSTDVIHTLRSDQEDEQEALEILKRYKDRKLSFTDCITSALMKRYKIDSIFTFDSHFRLFGYHVL</sequence>
<gene>
    <name evidence="6" type="ORF">LCGC14_1487470</name>
</gene>
<evidence type="ECO:0000313" key="6">
    <source>
        <dbReference type="EMBL" id="KKM65819.1"/>
    </source>
</evidence>
<keyword evidence="3" id="KW-0479">Metal-binding</keyword>
<dbReference type="AlphaFoldDB" id="A0A0F9J7T1"/>
<dbReference type="InterPro" id="IPR039018">
    <property type="entry name" value="VapC20-like"/>
</dbReference>
<dbReference type="HAMAP" id="MF_00265">
    <property type="entry name" value="VapC_Nob1"/>
    <property type="match status" value="1"/>
</dbReference>
<protein>
    <recommendedName>
        <fullName evidence="5">PIN domain-containing protein</fullName>
    </recommendedName>
</protein>
<name>A0A0F9J7T1_9ZZZZ</name>
<keyword evidence="2" id="KW-0540">Nuclease</keyword>
<evidence type="ECO:0000256" key="2">
    <source>
        <dbReference type="ARBA" id="ARBA00022722"/>
    </source>
</evidence>
<organism evidence="6">
    <name type="scientific">marine sediment metagenome</name>
    <dbReference type="NCBI Taxonomy" id="412755"/>
    <lineage>
        <taxon>unclassified sequences</taxon>
        <taxon>metagenomes</taxon>
        <taxon>ecological metagenomes</taxon>
    </lineage>
</organism>
<dbReference type="InterPro" id="IPR022907">
    <property type="entry name" value="VapC_family"/>
</dbReference>
<evidence type="ECO:0000256" key="1">
    <source>
        <dbReference type="ARBA" id="ARBA00022649"/>
    </source>
</evidence>
<dbReference type="GO" id="GO:0016787">
    <property type="term" value="F:hydrolase activity"/>
    <property type="evidence" value="ECO:0007669"/>
    <property type="project" value="UniProtKB-KW"/>
</dbReference>
<dbReference type="PANTHER" id="PTHR42188">
    <property type="entry name" value="23S RRNA-SPECIFIC ENDONUCLEASE VAPC20"/>
    <property type="match status" value="1"/>
</dbReference>
<dbReference type="Pfam" id="PF01850">
    <property type="entry name" value="PIN"/>
    <property type="match status" value="1"/>
</dbReference>
<dbReference type="GO" id="GO:0046872">
    <property type="term" value="F:metal ion binding"/>
    <property type="evidence" value="ECO:0007669"/>
    <property type="project" value="UniProtKB-KW"/>
</dbReference>
<evidence type="ECO:0000256" key="4">
    <source>
        <dbReference type="ARBA" id="ARBA00022801"/>
    </source>
</evidence>
<feature type="domain" description="PIN" evidence="5">
    <location>
        <begin position="2"/>
        <end position="124"/>
    </location>
</feature>
<dbReference type="Gene3D" id="3.40.50.1010">
    <property type="entry name" value="5'-nuclease"/>
    <property type="match status" value="1"/>
</dbReference>
<keyword evidence="4" id="KW-0378">Hydrolase</keyword>
<comment type="caution">
    <text evidence="6">The sequence shown here is derived from an EMBL/GenBank/DDBJ whole genome shotgun (WGS) entry which is preliminary data.</text>
</comment>
<keyword evidence="1" id="KW-1277">Toxin-antitoxin system</keyword>
<dbReference type="EMBL" id="LAZR01010655">
    <property type="protein sequence ID" value="KKM65819.1"/>
    <property type="molecule type" value="Genomic_DNA"/>
</dbReference>
<dbReference type="PANTHER" id="PTHR42188:SF1">
    <property type="entry name" value="23S RRNA-SPECIFIC ENDONUCLEASE VAPC20"/>
    <property type="match status" value="1"/>
</dbReference>